<dbReference type="InterPro" id="IPR027785">
    <property type="entry name" value="UvrD-like_helicase_C"/>
</dbReference>
<name>A0A1V0SCU6_9VIRU</name>
<dbReference type="Pfam" id="PF13245">
    <property type="entry name" value="AAA_19"/>
    <property type="match status" value="1"/>
</dbReference>
<keyword evidence="2" id="KW-0067">ATP-binding</keyword>
<gene>
    <name evidence="2" type="ORF">Indivirus_1_155</name>
</gene>
<reference evidence="2" key="1">
    <citation type="journal article" date="2017" name="Science">
        <title>Giant viruses with an expanded complement of translation system components.</title>
        <authorList>
            <person name="Schulz F."/>
            <person name="Yutin N."/>
            <person name="Ivanova N.N."/>
            <person name="Ortega D.R."/>
            <person name="Lee T.K."/>
            <person name="Vierheilig J."/>
            <person name="Daims H."/>
            <person name="Horn M."/>
            <person name="Wagner M."/>
            <person name="Jensen G.J."/>
            <person name="Kyrpides N.C."/>
            <person name="Koonin E.V."/>
            <person name="Woyke T."/>
        </authorList>
    </citation>
    <scope>NUCLEOTIDE SEQUENCE</scope>
    <source>
        <strain evidence="2">ILV1</strain>
    </source>
</reference>
<dbReference type="Gene3D" id="3.40.50.300">
    <property type="entry name" value="P-loop containing nucleotide triphosphate hydrolases"/>
    <property type="match status" value="2"/>
</dbReference>
<protein>
    <submittedName>
        <fullName evidence="2">UvrD-family helicase</fullName>
    </submittedName>
</protein>
<proteinExistence type="predicted"/>
<evidence type="ECO:0000313" key="2">
    <source>
        <dbReference type="EMBL" id="ARF09532.1"/>
    </source>
</evidence>
<dbReference type="Pfam" id="PF13538">
    <property type="entry name" value="UvrD_C_2"/>
    <property type="match status" value="1"/>
</dbReference>
<dbReference type="GO" id="GO:0004386">
    <property type="term" value="F:helicase activity"/>
    <property type="evidence" value="ECO:0007669"/>
    <property type="project" value="UniProtKB-KW"/>
</dbReference>
<sequence>MNLSHFFGENGDILINHEKPKSKNKKKENYEVYKNLMNKFLSNNILDMQEYTFMNTFADMKGPLVNYQKYNHICKKITANPNLEKDDDALLTKISMLLFDHLNNIDNIYQDIEKYYQSSFTFTKDQIIAIKHICDFLYDINTSIAGMYGFAGTGKTTTITKLINYLLSKKYINSVVFTAPTNKAVNVLKSKFRFDLDDLIIKKQIKHEESFNDMLDMLEDKGYKVNFLTIHKLLNYQNDFDIEGERIFIKGDKTTIDSYGLVIVDECSMIPFQIIVNLVEEATKKSILITKTPKVLFIGDPAQLPPVNEIVSSVFAKKISELDFNLYKRTYITNNKGEMNFDKNLDEFIKKKFDVFTEKILSMKYVVLKEVMRSNSSEVIGLCNEMRAAVLNEIKVPKFSQYAGKKVYLYKYNNSNKMTTPWFKKCVEYFRSMDKKQQLSNIILTWTNKQTDEYNDTMRKTLYNKSKLDKFEIGDILILTDFYNMTEDDKNKNKRFYSSEQIKITDIEKVTKVISEFTETISKKVNKIKSINVIIEKYTEIVKYINKNTFRKYNAWKLYVHKLSDVISNTIPETHQIYVVDDNCYETLLKDRKLAANKIRELRNYYKNVHKEHLSFVDKNIIMPLWKELNKKLVDPFAKVNIAMSITTHRCQGSNYYNVFVDAHDILKNGKLEEAKRCLYTALSRTSNELHVLI</sequence>
<dbReference type="PANTHER" id="PTHR10887">
    <property type="entry name" value="DNA2/NAM7 HELICASE FAMILY"/>
    <property type="match status" value="1"/>
</dbReference>
<organism evidence="2">
    <name type="scientific">Indivirus ILV1</name>
    <dbReference type="NCBI Taxonomy" id="1977633"/>
    <lineage>
        <taxon>Viruses</taxon>
        <taxon>Varidnaviria</taxon>
        <taxon>Bamfordvirae</taxon>
        <taxon>Nucleocytoviricota</taxon>
        <taxon>Megaviricetes</taxon>
        <taxon>Imitervirales</taxon>
        <taxon>Mimiviridae</taxon>
        <taxon>Klosneuvirinae</taxon>
        <taxon>Indivirus</taxon>
    </lineage>
</organism>
<keyword evidence="2" id="KW-0347">Helicase</keyword>
<feature type="domain" description="UvrD-like helicase C-terminal" evidence="1">
    <location>
        <begin position="645"/>
        <end position="692"/>
    </location>
</feature>
<dbReference type="EMBL" id="KY684085">
    <property type="protein sequence ID" value="ARF09532.1"/>
    <property type="molecule type" value="Genomic_DNA"/>
</dbReference>
<dbReference type="InterPro" id="IPR045055">
    <property type="entry name" value="DNA2/NAM7-like"/>
</dbReference>
<keyword evidence="2" id="KW-0378">Hydrolase</keyword>
<keyword evidence="2" id="KW-0547">Nucleotide-binding</keyword>
<dbReference type="PANTHER" id="PTHR10887:SF522">
    <property type="entry name" value="P-LOOP CONTAINING NUCLEOSIDE TRIPHOSPHATE HYDROLASES SUPERFAMILY PROTEIN"/>
    <property type="match status" value="1"/>
</dbReference>
<dbReference type="SUPFAM" id="SSF52540">
    <property type="entry name" value="P-loop containing nucleoside triphosphate hydrolases"/>
    <property type="match status" value="1"/>
</dbReference>
<dbReference type="InterPro" id="IPR027417">
    <property type="entry name" value="P-loop_NTPase"/>
</dbReference>
<evidence type="ECO:0000259" key="1">
    <source>
        <dbReference type="Pfam" id="PF13538"/>
    </source>
</evidence>
<accession>A0A1V0SCU6</accession>